<proteinExistence type="predicted"/>
<dbReference type="AlphaFoldDB" id="A0A6F8YEL1"/>
<organism evidence="2 3">
    <name type="scientific">Phytohabitans suffuscus</name>
    <dbReference type="NCBI Taxonomy" id="624315"/>
    <lineage>
        <taxon>Bacteria</taxon>
        <taxon>Bacillati</taxon>
        <taxon>Actinomycetota</taxon>
        <taxon>Actinomycetes</taxon>
        <taxon>Micromonosporales</taxon>
        <taxon>Micromonosporaceae</taxon>
    </lineage>
</organism>
<dbReference type="EMBL" id="AP022871">
    <property type="protein sequence ID" value="BCB84500.1"/>
    <property type="molecule type" value="Genomic_DNA"/>
</dbReference>
<reference evidence="2 3" key="1">
    <citation type="submission" date="2020-03" db="EMBL/GenBank/DDBJ databases">
        <title>Whole genome shotgun sequence of Phytohabitans suffuscus NBRC 105367.</title>
        <authorList>
            <person name="Komaki H."/>
            <person name="Tamura T."/>
        </authorList>
    </citation>
    <scope>NUCLEOTIDE SEQUENCE [LARGE SCALE GENOMIC DNA]</scope>
    <source>
        <strain evidence="2 3">NBRC 105367</strain>
    </source>
</reference>
<evidence type="ECO:0000313" key="3">
    <source>
        <dbReference type="Proteomes" id="UP000503011"/>
    </source>
</evidence>
<evidence type="ECO:0000256" key="1">
    <source>
        <dbReference type="SAM" id="MobiDB-lite"/>
    </source>
</evidence>
<gene>
    <name evidence="2" type="ORF">Psuf_018130</name>
</gene>
<sequence length="126" mass="13131">MLGSLATVGLVGAAFVGTIGWRVMQEKDASLQTPVEVAGLRLDESARAQETADYLRTAIGARIDLDQSIGVVYADPASANRSVLLFGGTTLIWTPEAISTRSSSCSPTTPARSTTCTRWTPAASAA</sequence>
<reference evidence="2 3" key="2">
    <citation type="submission" date="2020-03" db="EMBL/GenBank/DDBJ databases">
        <authorList>
            <person name="Ichikawa N."/>
            <person name="Kimura A."/>
            <person name="Kitahashi Y."/>
            <person name="Uohara A."/>
        </authorList>
    </citation>
    <scope>NUCLEOTIDE SEQUENCE [LARGE SCALE GENOMIC DNA]</scope>
    <source>
        <strain evidence="2 3">NBRC 105367</strain>
    </source>
</reference>
<dbReference type="KEGG" id="psuu:Psuf_018130"/>
<dbReference type="RefSeq" id="WP_173155691.1">
    <property type="nucleotide sequence ID" value="NZ_AP022871.1"/>
</dbReference>
<feature type="region of interest" description="Disordered" evidence="1">
    <location>
        <begin position="100"/>
        <end position="126"/>
    </location>
</feature>
<name>A0A6F8YEL1_9ACTN</name>
<feature type="compositionally biased region" description="Low complexity" evidence="1">
    <location>
        <begin position="100"/>
        <end position="118"/>
    </location>
</feature>
<protein>
    <submittedName>
        <fullName evidence="2">Uncharacterized protein</fullName>
    </submittedName>
</protein>
<evidence type="ECO:0000313" key="2">
    <source>
        <dbReference type="EMBL" id="BCB84500.1"/>
    </source>
</evidence>
<dbReference type="Proteomes" id="UP000503011">
    <property type="component" value="Chromosome"/>
</dbReference>
<keyword evidence="3" id="KW-1185">Reference proteome</keyword>
<accession>A0A6F8YEL1</accession>